<accession>A0A132A4A6</accession>
<organism evidence="2 3">
    <name type="scientific">Sarcoptes scabiei</name>
    <name type="common">Itch mite</name>
    <name type="synonym">Acarus scabiei</name>
    <dbReference type="NCBI Taxonomy" id="52283"/>
    <lineage>
        <taxon>Eukaryota</taxon>
        <taxon>Metazoa</taxon>
        <taxon>Ecdysozoa</taxon>
        <taxon>Arthropoda</taxon>
        <taxon>Chelicerata</taxon>
        <taxon>Arachnida</taxon>
        <taxon>Acari</taxon>
        <taxon>Acariformes</taxon>
        <taxon>Sarcoptiformes</taxon>
        <taxon>Astigmata</taxon>
        <taxon>Psoroptidia</taxon>
        <taxon>Sarcoptoidea</taxon>
        <taxon>Sarcoptidae</taxon>
        <taxon>Sarcoptinae</taxon>
        <taxon>Sarcoptes</taxon>
    </lineage>
</organism>
<evidence type="ECO:0000313" key="3">
    <source>
        <dbReference type="Proteomes" id="UP000616769"/>
    </source>
</evidence>
<feature type="region of interest" description="Disordered" evidence="1">
    <location>
        <begin position="1"/>
        <end position="31"/>
    </location>
</feature>
<dbReference type="OrthoDB" id="2163268at2759"/>
<dbReference type="Proteomes" id="UP000616769">
    <property type="component" value="Unassembled WGS sequence"/>
</dbReference>
<name>A0A132A4A6_SARSC</name>
<reference evidence="2 3" key="1">
    <citation type="journal article" date="2015" name="Parasit. Vectors">
        <title>Draft genome of the scabies mite.</title>
        <authorList>
            <person name="Rider S.D.Jr."/>
            <person name="Morgan M.S."/>
            <person name="Arlian L.G."/>
        </authorList>
    </citation>
    <scope>NUCLEOTIDE SEQUENCE [LARGE SCALE GENOMIC DNA]</scope>
    <source>
        <strain evidence="2">Arlian Lab</strain>
    </source>
</reference>
<evidence type="ECO:0000313" key="2">
    <source>
        <dbReference type="EMBL" id="KPM05817.1"/>
    </source>
</evidence>
<dbReference type="EMBL" id="JXLN01010490">
    <property type="protein sequence ID" value="KPM05817.1"/>
    <property type="molecule type" value="Genomic_DNA"/>
</dbReference>
<gene>
    <name evidence="2" type="ORF">QR98_0042890</name>
</gene>
<dbReference type="AlphaFoldDB" id="A0A132A4A6"/>
<dbReference type="VEuPathDB" id="VectorBase:SSCA003023"/>
<sequence>MFSRHSKKSSKTISTIKSGDAGGAFDPRKVNQQFNETDVGQQQSMQKSVQSAAYNLFRSPPPPMPPPPSLSEVSVQNGLIVMKRGNLYRKVESKATIVHHSFVRNA</sequence>
<comment type="caution">
    <text evidence="2">The sequence shown here is derived from an EMBL/GenBank/DDBJ whole genome shotgun (WGS) entry which is preliminary data.</text>
</comment>
<proteinExistence type="predicted"/>
<protein>
    <submittedName>
        <fullName evidence="2">Uncharacterized protein</fullName>
    </submittedName>
</protein>
<feature type="compositionally biased region" description="Basic residues" evidence="1">
    <location>
        <begin position="1"/>
        <end position="10"/>
    </location>
</feature>
<evidence type="ECO:0000256" key="1">
    <source>
        <dbReference type="SAM" id="MobiDB-lite"/>
    </source>
</evidence>